<proteinExistence type="predicted"/>
<reference evidence="2" key="1">
    <citation type="journal article" date="2023" name="Science">
        <title>Genome structures resolve the early diversification of teleost fishes.</title>
        <authorList>
            <person name="Parey E."/>
            <person name="Louis A."/>
            <person name="Montfort J."/>
            <person name="Bouchez O."/>
            <person name="Roques C."/>
            <person name="Iampietro C."/>
            <person name="Lluch J."/>
            <person name="Castinel A."/>
            <person name="Donnadieu C."/>
            <person name="Desvignes T."/>
            <person name="Floi Bucao C."/>
            <person name="Jouanno E."/>
            <person name="Wen M."/>
            <person name="Mejri S."/>
            <person name="Dirks R."/>
            <person name="Jansen H."/>
            <person name="Henkel C."/>
            <person name="Chen W.J."/>
            <person name="Zahm M."/>
            <person name="Cabau C."/>
            <person name="Klopp C."/>
            <person name="Thompson A.W."/>
            <person name="Robinson-Rechavi M."/>
            <person name="Braasch I."/>
            <person name="Lecointre G."/>
            <person name="Bobe J."/>
            <person name="Postlethwait J.H."/>
            <person name="Berthelot C."/>
            <person name="Roest Crollius H."/>
            <person name="Guiguen Y."/>
        </authorList>
    </citation>
    <scope>NUCLEOTIDE SEQUENCE</scope>
    <source>
        <strain evidence="2">Concon-B</strain>
    </source>
</reference>
<dbReference type="EMBL" id="JAFJMO010000006">
    <property type="protein sequence ID" value="KAJ8274188.1"/>
    <property type="molecule type" value="Genomic_DNA"/>
</dbReference>
<sequence length="77" mass="8276">MREGVGLLAPRLPLTTKRIWGRARPAPDARGGCGRGSSTKRATKGRKGRASDSPAVCEEEVYALPAGTLPLFPKPFW</sequence>
<comment type="caution">
    <text evidence="2">The sequence shown here is derived from an EMBL/GenBank/DDBJ whole genome shotgun (WGS) entry which is preliminary data.</text>
</comment>
<dbReference type="Proteomes" id="UP001152803">
    <property type="component" value="Unassembled WGS sequence"/>
</dbReference>
<organism evidence="2 3">
    <name type="scientific">Conger conger</name>
    <name type="common">Conger eel</name>
    <name type="synonym">Muraena conger</name>
    <dbReference type="NCBI Taxonomy" id="82655"/>
    <lineage>
        <taxon>Eukaryota</taxon>
        <taxon>Metazoa</taxon>
        <taxon>Chordata</taxon>
        <taxon>Craniata</taxon>
        <taxon>Vertebrata</taxon>
        <taxon>Euteleostomi</taxon>
        <taxon>Actinopterygii</taxon>
        <taxon>Neopterygii</taxon>
        <taxon>Teleostei</taxon>
        <taxon>Anguilliformes</taxon>
        <taxon>Congridae</taxon>
        <taxon>Conger</taxon>
    </lineage>
</organism>
<name>A0A9Q1DKI1_CONCO</name>
<feature type="region of interest" description="Disordered" evidence="1">
    <location>
        <begin position="20"/>
        <end position="52"/>
    </location>
</feature>
<protein>
    <submittedName>
        <fullName evidence="2">Uncharacterized protein</fullName>
    </submittedName>
</protein>
<accession>A0A9Q1DKI1</accession>
<evidence type="ECO:0000313" key="3">
    <source>
        <dbReference type="Proteomes" id="UP001152803"/>
    </source>
</evidence>
<dbReference type="AlphaFoldDB" id="A0A9Q1DKI1"/>
<gene>
    <name evidence="2" type="ORF">COCON_G00088130</name>
</gene>
<evidence type="ECO:0000256" key="1">
    <source>
        <dbReference type="SAM" id="MobiDB-lite"/>
    </source>
</evidence>
<keyword evidence="3" id="KW-1185">Reference proteome</keyword>
<evidence type="ECO:0000313" key="2">
    <source>
        <dbReference type="EMBL" id="KAJ8274188.1"/>
    </source>
</evidence>